<evidence type="ECO:0000313" key="3">
    <source>
        <dbReference type="Proteomes" id="UP001158576"/>
    </source>
</evidence>
<accession>A0ABN7SCY7</accession>
<feature type="region of interest" description="Disordered" evidence="1">
    <location>
        <begin position="71"/>
        <end position="110"/>
    </location>
</feature>
<reference evidence="2 3" key="1">
    <citation type="submission" date="2021-04" db="EMBL/GenBank/DDBJ databases">
        <authorList>
            <person name="Bliznina A."/>
        </authorList>
    </citation>
    <scope>NUCLEOTIDE SEQUENCE [LARGE SCALE GENOMIC DNA]</scope>
</reference>
<feature type="compositionally biased region" description="Acidic residues" evidence="1">
    <location>
        <begin position="77"/>
        <end position="104"/>
    </location>
</feature>
<dbReference type="InterPro" id="IPR036444">
    <property type="entry name" value="PLipase_A2_dom_sf"/>
</dbReference>
<organism evidence="2 3">
    <name type="scientific">Oikopleura dioica</name>
    <name type="common">Tunicate</name>
    <dbReference type="NCBI Taxonomy" id="34765"/>
    <lineage>
        <taxon>Eukaryota</taxon>
        <taxon>Metazoa</taxon>
        <taxon>Chordata</taxon>
        <taxon>Tunicata</taxon>
        <taxon>Appendicularia</taxon>
        <taxon>Copelata</taxon>
        <taxon>Oikopleuridae</taxon>
        <taxon>Oikopleura</taxon>
    </lineage>
</organism>
<dbReference type="Proteomes" id="UP001158576">
    <property type="component" value="Chromosome XSR"/>
</dbReference>
<sequence length="298" mass="33411">MKTTIATLAVLAGAHPHPGYPELELEEFEMTTAMPYVPLTPATVLRFSSKLLSLRDIDLIAIETPVVLKSAAGSNHDEEDHEHEDEEDHEHEHDDEDHDDDDDLDARGSSVRGEERYRNYGCYCTPTMESMKSDFWVGTGEPVDEIDTICMQLFKSYQCLKRDFDGCTPDTEYEWVTDTKGRATCENPVGTCAGDLCRLDLDFANEIFAARNSWKARFHKLNGFDRQETCGIQQLINSSPKSSKSNENRNSKISGAFKNADNKEDPVQCCGEGLQRHPYHSGRLECCLDGATRPTGTC</sequence>
<gene>
    <name evidence="2" type="ORF">OKIOD_LOCUS5328</name>
</gene>
<dbReference type="EMBL" id="OU015569">
    <property type="protein sequence ID" value="CAG5094678.1"/>
    <property type="molecule type" value="Genomic_DNA"/>
</dbReference>
<feature type="region of interest" description="Disordered" evidence="1">
    <location>
        <begin position="237"/>
        <end position="265"/>
    </location>
</feature>
<name>A0ABN7SCY7_OIKDI</name>
<keyword evidence="3" id="KW-1185">Reference proteome</keyword>
<dbReference type="SUPFAM" id="SSF48619">
    <property type="entry name" value="Phospholipase A2, PLA2"/>
    <property type="match status" value="1"/>
</dbReference>
<protein>
    <submittedName>
        <fullName evidence="2">Oidioi.mRNA.OKI2018_I69.XSR.g13770.t1.cds</fullName>
    </submittedName>
</protein>
<evidence type="ECO:0000313" key="2">
    <source>
        <dbReference type="EMBL" id="CAG5094678.1"/>
    </source>
</evidence>
<dbReference type="Gene3D" id="1.20.90.10">
    <property type="entry name" value="Phospholipase A2 domain"/>
    <property type="match status" value="1"/>
</dbReference>
<proteinExistence type="predicted"/>
<evidence type="ECO:0000256" key="1">
    <source>
        <dbReference type="SAM" id="MobiDB-lite"/>
    </source>
</evidence>